<proteinExistence type="predicted"/>
<protein>
    <submittedName>
        <fullName evidence="2">Uncharacterized protein</fullName>
    </submittedName>
</protein>
<feature type="region of interest" description="Disordered" evidence="1">
    <location>
        <begin position="1"/>
        <end position="67"/>
    </location>
</feature>
<organism evidence="2 3">
    <name type="scientific">Actinoplanes lobatus</name>
    <dbReference type="NCBI Taxonomy" id="113568"/>
    <lineage>
        <taxon>Bacteria</taxon>
        <taxon>Bacillati</taxon>
        <taxon>Actinomycetota</taxon>
        <taxon>Actinomycetes</taxon>
        <taxon>Micromonosporales</taxon>
        <taxon>Micromonosporaceae</taxon>
        <taxon>Actinoplanes</taxon>
    </lineage>
</organism>
<evidence type="ECO:0000256" key="1">
    <source>
        <dbReference type="SAM" id="MobiDB-lite"/>
    </source>
</evidence>
<gene>
    <name evidence="2" type="ORF">Alo02nite_10780</name>
</gene>
<sequence length="80" mass="8993">MTTSRLRTGAPPICSLPSAQTVADHTDRRHGPVVTEWSRSKPQACTRNGARPPHQKDSHYSHGIRHPVERLPIMEHLALR</sequence>
<dbReference type="Proteomes" id="UP000631312">
    <property type="component" value="Unassembled WGS sequence"/>
</dbReference>
<accession>A0ABQ4AB65</accession>
<comment type="caution">
    <text evidence="2">The sequence shown here is derived from an EMBL/GenBank/DDBJ whole genome shotgun (WGS) entry which is preliminary data.</text>
</comment>
<dbReference type="EMBL" id="BOMP01000016">
    <property type="protein sequence ID" value="GIE38180.1"/>
    <property type="molecule type" value="Genomic_DNA"/>
</dbReference>
<reference evidence="2 3" key="1">
    <citation type="submission" date="2021-01" db="EMBL/GenBank/DDBJ databases">
        <title>Whole genome shotgun sequence of Actinoplanes lobatus NBRC 12513.</title>
        <authorList>
            <person name="Komaki H."/>
            <person name="Tamura T."/>
        </authorList>
    </citation>
    <scope>NUCLEOTIDE SEQUENCE [LARGE SCALE GENOMIC DNA]</scope>
    <source>
        <strain evidence="2 3">NBRC 12513</strain>
    </source>
</reference>
<evidence type="ECO:0000313" key="3">
    <source>
        <dbReference type="Proteomes" id="UP000631312"/>
    </source>
</evidence>
<feature type="compositionally biased region" description="Basic and acidic residues" evidence="1">
    <location>
        <begin position="54"/>
        <end position="67"/>
    </location>
</feature>
<name>A0ABQ4AB65_9ACTN</name>
<keyword evidence="3" id="KW-1185">Reference proteome</keyword>
<evidence type="ECO:0000313" key="2">
    <source>
        <dbReference type="EMBL" id="GIE38180.1"/>
    </source>
</evidence>